<name>A0A4Z2IAB4_9TELE</name>
<keyword evidence="3" id="KW-1185">Reference proteome</keyword>
<comment type="caution">
    <text evidence="2">The sequence shown here is derived from an EMBL/GenBank/DDBJ whole genome shotgun (WGS) entry which is preliminary data.</text>
</comment>
<sequence length="226" mass="24307">MKESEKQNESLNVRRSTSFNRIRLNQSSKTAKRLTGAELRAKVNLCPTCSVDRSAEGTRTASCSDTGGLDTGGMGTGDLGTGGLDKGDLDTDSLDTGGAKSKPPRPEDGCGLRATALSGSGRPFCPILKPNMQSSSRSQKPKIPPSERHNSASPHVFYFRGPRGYYCCSFRPDAALVRMHAATVWKRKRRGNLLIHVAPAVVQKEDGFVGGNDQTVWPLIEAVSNT</sequence>
<dbReference type="EMBL" id="SRLO01000118">
    <property type="protein sequence ID" value="TNN74083.1"/>
    <property type="molecule type" value="Genomic_DNA"/>
</dbReference>
<protein>
    <submittedName>
        <fullName evidence="2">Uncharacterized protein</fullName>
    </submittedName>
</protein>
<feature type="compositionally biased region" description="Gly residues" evidence="1">
    <location>
        <begin position="69"/>
        <end position="84"/>
    </location>
</feature>
<reference evidence="2 3" key="1">
    <citation type="submission" date="2019-03" db="EMBL/GenBank/DDBJ databases">
        <title>First draft genome of Liparis tanakae, snailfish: a comprehensive survey of snailfish specific genes.</title>
        <authorList>
            <person name="Kim W."/>
            <person name="Song I."/>
            <person name="Jeong J.-H."/>
            <person name="Kim D."/>
            <person name="Kim S."/>
            <person name="Ryu S."/>
            <person name="Song J.Y."/>
            <person name="Lee S.K."/>
        </authorList>
    </citation>
    <scope>NUCLEOTIDE SEQUENCE [LARGE SCALE GENOMIC DNA]</scope>
    <source>
        <tissue evidence="2">Muscle</tissue>
    </source>
</reference>
<evidence type="ECO:0000313" key="2">
    <source>
        <dbReference type="EMBL" id="TNN74083.1"/>
    </source>
</evidence>
<dbReference type="Proteomes" id="UP000314294">
    <property type="component" value="Unassembled WGS sequence"/>
</dbReference>
<feature type="region of interest" description="Disordered" evidence="1">
    <location>
        <begin position="1"/>
        <end position="30"/>
    </location>
</feature>
<evidence type="ECO:0000313" key="3">
    <source>
        <dbReference type="Proteomes" id="UP000314294"/>
    </source>
</evidence>
<gene>
    <name evidence="2" type="ORF">EYF80_015724</name>
</gene>
<dbReference type="AlphaFoldDB" id="A0A4Z2IAB4"/>
<proteinExistence type="predicted"/>
<evidence type="ECO:0000256" key="1">
    <source>
        <dbReference type="SAM" id="MobiDB-lite"/>
    </source>
</evidence>
<feature type="region of interest" description="Disordered" evidence="1">
    <location>
        <begin position="56"/>
        <end position="110"/>
    </location>
</feature>
<feature type="region of interest" description="Disordered" evidence="1">
    <location>
        <begin position="128"/>
        <end position="152"/>
    </location>
</feature>
<organism evidence="2 3">
    <name type="scientific">Liparis tanakae</name>
    <name type="common">Tanaka's snailfish</name>
    <dbReference type="NCBI Taxonomy" id="230148"/>
    <lineage>
        <taxon>Eukaryota</taxon>
        <taxon>Metazoa</taxon>
        <taxon>Chordata</taxon>
        <taxon>Craniata</taxon>
        <taxon>Vertebrata</taxon>
        <taxon>Euteleostomi</taxon>
        <taxon>Actinopterygii</taxon>
        <taxon>Neopterygii</taxon>
        <taxon>Teleostei</taxon>
        <taxon>Neoteleostei</taxon>
        <taxon>Acanthomorphata</taxon>
        <taxon>Eupercaria</taxon>
        <taxon>Perciformes</taxon>
        <taxon>Cottioidei</taxon>
        <taxon>Cottales</taxon>
        <taxon>Liparidae</taxon>
        <taxon>Liparis</taxon>
    </lineage>
</organism>
<accession>A0A4Z2IAB4</accession>
<feature type="compositionally biased region" description="Polar residues" evidence="1">
    <location>
        <begin position="9"/>
        <end position="29"/>
    </location>
</feature>